<reference evidence="14" key="1">
    <citation type="thesis" date="2020" institute="ProQuest LLC" country="789 East Eisenhower Parkway, Ann Arbor, MI, USA">
        <title>Comparative Genomics and Chromosome Evolution.</title>
        <authorList>
            <person name="Mudd A.B."/>
        </authorList>
    </citation>
    <scope>NUCLEOTIDE SEQUENCE</scope>
    <source>
        <strain evidence="14">1538</strain>
        <tissue evidence="14">Blood</tissue>
    </source>
</reference>
<name>A0AAV3B107_PYXAD</name>
<dbReference type="GO" id="GO:0008483">
    <property type="term" value="F:transaminase activity"/>
    <property type="evidence" value="ECO:0007669"/>
    <property type="project" value="InterPro"/>
</dbReference>
<evidence type="ECO:0000313" key="14">
    <source>
        <dbReference type="EMBL" id="DBA28875.1"/>
    </source>
</evidence>
<evidence type="ECO:0000256" key="5">
    <source>
        <dbReference type="ARBA" id="ARBA00022898"/>
    </source>
</evidence>
<dbReference type="InterPro" id="IPR005814">
    <property type="entry name" value="Aminotrans_3"/>
</dbReference>
<dbReference type="CDD" id="cd00610">
    <property type="entry name" value="OAT_like"/>
    <property type="match status" value="1"/>
</dbReference>
<dbReference type="InterPro" id="IPR015421">
    <property type="entry name" value="PyrdxlP-dep_Trfase_major"/>
</dbReference>
<dbReference type="Gene3D" id="3.40.640.10">
    <property type="entry name" value="Type I PLP-dependent aspartate aminotransferase-like (Major domain)"/>
    <property type="match status" value="1"/>
</dbReference>
<dbReference type="PROSITE" id="PS00600">
    <property type="entry name" value="AA_TRANSFER_CLASS_3"/>
    <property type="match status" value="1"/>
</dbReference>
<dbReference type="GO" id="GO:0030170">
    <property type="term" value="F:pyridoxal phosphate binding"/>
    <property type="evidence" value="ECO:0007669"/>
    <property type="project" value="InterPro"/>
</dbReference>
<dbReference type="Pfam" id="PF00202">
    <property type="entry name" value="Aminotran_3"/>
    <property type="match status" value="1"/>
</dbReference>
<comment type="catalytic activity">
    <reaction evidence="12">
        <text>phosphoethanolamine + H2O = acetaldehyde + NH4(+) + phosphate</text>
        <dbReference type="Rhea" id="RHEA:17889"/>
        <dbReference type="ChEBI" id="CHEBI:15343"/>
        <dbReference type="ChEBI" id="CHEBI:15377"/>
        <dbReference type="ChEBI" id="CHEBI:28938"/>
        <dbReference type="ChEBI" id="CHEBI:43474"/>
        <dbReference type="ChEBI" id="CHEBI:58190"/>
        <dbReference type="EC" id="4.2.3.2"/>
    </reaction>
</comment>
<dbReference type="PANTHER" id="PTHR45688:SF1">
    <property type="entry name" value="ETHANOLAMINE-PHOSPHATE PHOSPHO-LYASE"/>
    <property type="match status" value="1"/>
</dbReference>
<evidence type="ECO:0000256" key="1">
    <source>
        <dbReference type="ARBA" id="ARBA00001933"/>
    </source>
</evidence>
<evidence type="ECO:0000256" key="10">
    <source>
        <dbReference type="ARBA" id="ARBA00040022"/>
    </source>
</evidence>
<dbReference type="InterPro" id="IPR049704">
    <property type="entry name" value="Aminotrans_3_PPA_site"/>
</dbReference>
<evidence type="ECO:0000256" key="4">
    <source>
        <dbReference type="ARBA" id="ARBA00011881"/>
    </source>
</evidence>
<comment type="caution">
    <text evidence="14">The sequence shown here is derived from an EMBL/GenBank/DDBJ whole genome shotgun (WGS) entry which is preliminary data.</text>
</comment>
<evidence type="ECO:0000313" key="15">
    <source>
        <dbReference type="Proteomes" id="UP001181693"/>
    </source>
</evidence>
<evidence type="ECO:0000256" key="6">
    <source>
        <dbReference type="ARBA" id="ARBA00023128"/>
    </source>
</evidence>
<protein>
    <recommendedName>
        <fullName evidence="10">Ethanolamine-phosphate phospho-lyase</fullName>
        <ecNumber evidence="9">4.2.3.2</ecNumber>
    </recommendedName>
    <alternativeName>
        <fullName evidence="11">Alanine--glyoxylate aminotransferase 2-like 1</fullName>
    </alternativeName>
</protein>
<comment type="cofactor">
    <cofactor evidence="1">
        <name>pyridoxal 5'-phosphate</name>
        <dbReference type="ChEBI" id="CHEBI:597326"/>
    </cofactor>
</comment>
<keyword evidence="5 13" id="KW-0663">Pyridoxal phosphate</keyword>
<evidence type="ECO:0000256" key="12">
    <source>
        <dbReference type="ARBA" id="ARBA00047688"/>
    </source>
</evidence>
<proteinExistence type="inferred from homology"/>
<dbReference type="Proteomes" id="UP001181693">
    <property type="component" value="Unassembled WGS sequence"/>
</dbReference>
<evidence type="ECO:0000256" key="7">
    <source>
        <dbReference type="ARBA" id="ARBA00023239"/>
    </source>
</evidence>
<dbReference type="EC" id="4.2.3.2" evidence="9"/>
<accession>A0AAV3B107</accession>
<dbReference type="GO" id="GO:0005739">
    <property type="term" value="C:mitochondrion"/>
    <property type="evidence" value="ECO:0007669"/>
    <property type="project" value="UniProtKB-SubCell"/>
</dbReference>
<evidence type="ECO:0000256" key="2">
    <source>
        <dbReference type="ARBA" id="ARBA00004173"/>
    </source>
</evidence>
<keyword evidence="15" id="KW-1185">Reference proteome</keyword>
<comment type="subunit">
    <text evidence="4">Homotetramer.</text>
</comment>
<dbReference type="AlphaFoldDB" id="A0AAV3B107"/>
<dbReference type="EMBL" id="DYDO01000003">
    <property type="protein sequence ID" value="DBA28875.1"/>
    <property type="molecule type" value="Genomic_DNA"/>
</dbReference>
<keyword evidence="7" id="KW-0456">Lyase</keyword>
<evidence type="ECO:0000256" key="11">
    <source>
        <dbReference type="ARBA" id="ARBA00041584"/>
    </source>
</evidence>
<comment type="similarity">
    <text evidence="3 13">Belongs to the class-III pyridoxal-phosphate-dependent aminotransferase family.</text>
</comment>
<organism evidence="14 15">
    <name type="scientific">Pyxicephalus adspersus</name>
    <name type="common">African bullfrog</name>
    <dbReference type="NCBI Taxonomy" id="30357"/>
    <lineage>
        <taxon>Eukaryota</taxon>
        <taxon>Metazoa</taxon>
        <taxon>Chordata</taxon>
        <taxon>Craniata</taxon>
        <taxon>Vertebrata</taxon>
        <taxon>Euteleostomi</taxon>
        <taxon>Amphibia</taxon>
        <taxon>Batrachia</taxon>
        <taxon>Anura</taxon>
        <taxon>Neobatrachia</taxon>
        <taxon>Ranoidea</taxon>
        <taxon>Pyxicephalidae</taxon>
        <taxon>Pyxicephalinae</taxon>
        <taxon>Pyxicephalus</taxon>
    </lineage>
</organism>
<comment type="function">
    <text evidence="8">Catalyzes the pyridoxal-phosphate-dependent breakdown of phosphoethanolamine, converting it to ammonia, inorganic phosphate and acetaldehyde.</text>
</comment>
<dbReference type="PIRSF" id="PIRSF000521">
    <property type="entry name" value="Transaminase_4ab_Lys_Orn"/>
    <property type="match status" value="1"/>
</dbReference>
<sequence>MSEPYTKEKIIQMRKKHIGPSCKVFFAKDPIKIVRAKGQYMFDEKGERYLDCINNVAHVGHSHPEVTKAAVKQMEVLNTNSRFLHDNLVQYAERLTATLPEKLSVCYFVNSGSEANDLALRLARQYSGHFDVITLDHAYHGHVTSLIDISPYKFLQLGEEAKKEYIHVAPSPDTYRGKYREDHPNPGAAYAEDVKNIIKEAHQNNRQIAAFIAESMQSCGGQIIPPPGYFQKVAEYIHEAGGVFIADEVQVGFGRVGKHFWSFQLQGEDFVPDIVTMGKPIGNGHPMSCVVTTREIAEAFGATGMEYFNTFGGNPVSCAIGLAVLDVIEKEDLRGNAIRVGNYLVELLEEQKEKHQLIGDIRGVGLFVGVDLVKDRQQRTPATAEAQHIIYKLKEKRILLSADGPHRNVLKFKPPMCFTKEDAKMVVDAIDKIITANNSQEITNNLPANACRPQENGFYSENIPVSNKRIRTK</sequence>
<dbReference type="SUPFAM" id="SSF53383">
    <property type="entry name" value="PLP-dependent transferases"/>
    <property type="match status" value="1"/>
</dbReference>
<evidence type="ECO:0000256" key="3">
    <source>
        <dbReference type="ARBA" id="ARBA00008954"/>
    </source>
</evidence>
<dbReference type="PANTHER" id="PTHR45688">
    <property type="match status" value="1"/>
</dbReference>
<gene>
    <name evidence="14" type="ORF">GDO54_009164</name>
</gene>
<evidence type="ECO:0000256" key="8">
    <source>
        <dbReference type="ARBA" id="ARBA00037113"/>
    </source>
</evidence>
<dbReference type="InterPro" id="IPR015424">
    <property type="entry name" value="PyrdxlP-dep_Trfase"/>
</dbReference>
<evidence type="ECO:0000256" key="13">
    <source>
        <dbReference type="RuleBase" id="RU003560"/>
    </source>
</evidence>
<evidence type="ECO:0000256" key="9">
    <source>
        <dbReference type="ARBA" id="ARBA00039127"/>
    </source>
</evidence>
<keyword evidence="6" id="KW-0496">Mitochondrion</keyword>
<dbReference type="FunFam" id="3.40.640.10:FF:000058">
    <property type="entry name" value="ethanolamine-phosphate phospho-lyase isoform X1"/>
    <property type="match status" value="1"/>
</dbReference>
<dbReference type="GO" id="GO:0050459">
    <property type="term" value="F:ethanolamine-phosphate phospho-lyase activity"/>
    <property type="evidence" value="ECO:0007669"/>
    <property type="project" value="UniProtKB-EC"/>
</dbReference>
<dbReference type="Gene3D" id="3.90.1150.10">
    <property type="entry name" value="Aspartate Aminotransferase, domain 1"/>
    <property type="match status" value="1"/>
</dbReference>
<comment type="subcellular location">
    <subcellularLocation>
        <location evidence="2">Mitochondrion</location>
    </subcellularLocation>
</comment>
<dbReference type="InterPro" id="IPR015422">
    <property type="entry name" value="PyrdxlP-dep_Trfase_small"/>
</dbReference>